<sequence length="278" mass="31861">MHWKGLWALFSFHGEVKDAFVPIKKSKDGTRSEMASFRGKRKIWKRRSTDANVLRNKDQYSFEKDRNDNGKGDISACSKEDFIKNRDYLEEDGNQTRRVIGFVDEEQLWKLQRCLVGKSVTVCDSRVKERGLLEEKIENYLNGRNMLEDDKGESPEVESGIRLETGRSREDLLNMGLNSQVVPSEVCGHHKYVDQMAGSLGENGLNLRSGSSPVESDERGNGSGDKCVEDEVVGFNFGEEFVQLSQNRRKNKFLNRKIRSMREIQIGVLSTKEKQKRD</sequence>
<dbReference type="EMBL" id="KZ666053">
    <property type="protein sequence ID" value="PPR96400.1"/>
    <property type="molecule type" value="Genomic_DNA"/>
</dbReference>
<reference evidence="2 3" key="1">
    <citation type="submission" date="2015-01" db="EMBL/GenBank/DDBJ databases">
        <title>Genome of allotetraploid Gossypium barbadense reveals genomic plasticity and fiber elongation in cotton evolution.</title>
        <authorList>
            <person name="Chen X."/>
            <person name="Liu X."/>
            <person name="Zhao B."/>
            <person name="Zheng H."/>
            <person name="Hu Y."/>
            <person name="Lu G."/>
            <person name="Yang C."/>
            <person name="Chen J."/>
            <person name="Shan C."/>
            <person name="Zhang L."/>
            <person name="Zhou Y."/>
            <person name="Wang L."/>
            <person name="Guo W."/>
            <person name="Bai Y."/>
            <person name="Ruan J."/>
            <person name="Shangguan X."/>
            <person name="Mao Y."/>
            <person name="Jiang J."/>
            <person name="Zhu Y."/>
            <person name="Lei J."/>
            <person name="Kang H."/>
            <person name="Chen S."/>
            <person name="He X."/>
            <person name="Wang R."/>
            <person name="Wang Y."/>
            <person name="Chen J."/>
            <person name="Wang L."/>
            <person name="Yu S."/>
            <person name="Wang B."/>
            <person name="Wei J."/>
            <person name="Song S."/>
            <person name="Lu X."/>
            <person name="Gao Z."/>
            <person name="Gu W."/>
            <person name="Deng X."/>
            <person name="Ma D."/>
            <person name="Wang S."/>
            <person name="Liang W."/>
            <person name="Fang L."/>
            <person name="Cai C."/>
            <person name="Zhu X."/>
            <person name="Zhou B."/>
            <person name="Zhang Y."/>
            <person name="Chen Z."/>
            <person name="Xu S."/>
            <person name="Zhu R."/>
            <person name="Wang S."/>
            <person name="Zhang T."/>
            <person name="Zhao G."/>
        </authorList>
    </citation>
    <scope>NUCLEOTIDE SEQUENCE [LARGE SCALE GENOMIC DNA]</scope>
    <source>
        <strain evidence="3">cv. Xinhai21</strain>
        <tissue evidence="2">Leaf</tissue>
    </source>
</reference>
<organism evidence="2 3">
    <name type="scientific">Gossypium barbadense</name>
    <name type="common">Sea Island cotton</name>
    <name type="synonym">Hibiscus barbadensis</name>
    <dbReference type="NCBI Taxonomy" id="3634"/>
    <lineage>
        <taxon>Eukaryota</taxon>
        <taxon>Viridiplantae</taxon>
        <taxon>Streptophyta</taxon>
        <taxon>Embryophyta</taxon>
        <taxon>Tracheophyta</taxon>
        <taxon>Spermatophyta</taxon>
        <taxon>Magnoliopsida</taxon>
        <taxon>eudicotyledons</taxon>
        <taxon>Gunneridae</taxon>
        <taxon>Pentapetalae</taxon>
        <taxon>rosids</taxon>
        <taxon>malvids</taxon>
        <taxon>Malvales</taxon>
        <taxon>Malvaceae</taxon>
        <taxon>Malvoideae</taxon>
        <taxon>Gossypium</taxon>
    </lineage>
</organism>
<dbReference type="AlphaFoldDB" id="A0A2P5WZ92"/>
<evidence type="ECO:0000313" key="3">
    <source>
        <dbReference type="Proteomes" id="UP000239757"/>
    </source>
</evidence>
<proteinExistence type="predicted"/>
<protein>
    <submittedName>
        <fullName evidence="2">Uncharacterized protein</fullName>
    </submittedName>
</protein>
<gene>
    <name evidence="2" type="ORF">GOBAR_AA24270</name>
</gene>
<dbReference type="Proteomes" id="UP000239757">
    <property type="component" value="Unassembled WGS sequence"/>
</dbReference>
<dbReference type="OrthoDB" id="1749483at2759"/>
<accession>A0A2P5WZ92</accession>
<feature type="region of interest" description="Disordered" evidence="1">
    <location>
        <begin position="203"/>
        <end position="225"/>
    </location>
</feature>
<evidence type="ECO:0000256" key="1">
    <source>
        <dbReference type="SAM" id="MobiDB-lite"/>
    </source>
</evidence>
<evidence type="ECO:0000313" key="2">
    <source>
        <dbReference type="EMBL" id="PPR96400.1"/>
    </source>
</evidence>
<name>A0A2P5WZ92_GOSBA</name>